<protein>
    <submittedName>
        <fullName evidence="2">Uncharacterized protein</fullName>
    </submittedName>
</protein>
<gene>
    <name evidence="2" type="ORF">SAMN04488518_11380</name>
</gene>
<reference evidence="2 3" key="1">
    <citation type="submission" date="2016-10" db="EMBL/GenBank/DDBJ databases">
        <authorList>
            <person name="Varghese N."/>
            <person name="Submissions S."/>
        </authorList>
    </citation>
    <scope>NUCLEOTIDE SEQUENCE [LARGE SCALE GENOMIC DNA]</scope>
    <source>
        <strain evidence="2 3">DSM 16392</strain>
    </source>
</reference>
<dbReference type="Proteomes" id="UP000199598">
    <property type="component" value="Unassembled WGS sequence"/>
</dbReference>
<accession>A0A1I4E0M5</accession>
<name>A0A1I4E0M5_9HYPH</name>
<feature type="region of interest" description="Disordered" evidence="1">
    <location>
        <begin position="1"/>
        <end position="20"/>
    </location>
</feature>
<dbReference type="RefSeq" id="WP_093522672.1">
    <property type="nucleotide sequence ID" value="NZ_FOSK01000013.1"/>
</dbReference>
<proteinExistence type="predicted"/>
<evidence type="ECO:0000313" key="3">
    <source>
        <dbReference type="Proteomes" id="UP000199598"/>
    </source>
</evidence>
<keyword evidence="3" id="KW-1185">Reference proteome</keyword>
<comment type="caution">
    <text evidence="2">The sequence shown here is derived from an EMBL/GenBank/DDBJ whole genome shotgun (WGS) entry which is preliminary data.</text>
</comment>
<evidence type="ECO:0000313" key="2">
    <source>
        <dbReference type="EMBL" id="SFK98783.1"/>
    </source>
</evidence>
<dbReference type="EMBL" id="FOSK01000013">
    <property type="protein sequence ID" value="SFK98783.1"/>
    <property type="molecule type" value="Genomic_DNA"/>
</dbReference>
<sequence length="72" mass="7656">MTLLSDLARKAPGEPAGSEGALHLSPAFMVLPFSIALQFFQIPFLCLHQLGSAALDGQSARLTGRCQRNTEG</sequence>
<evidence type="ECO:0000256" key="1">
    <source>
        <dbReference type="SAM" id="MobiDB-lite"/>
    </source>
</evidence>
<organism evidence="2 3">
    <name type="scientific">Pseudovibrio ascidiaceicola</name>
    <dbReference type="NCBI Taxonomy" id="285279"/>
    <lineage>
        <taxon>Bacteria</taxon>
        <taxon>Pseudomonadati</taxon>
        <taxon>Pseudomonadota</taxon>
        <taxon>Alphaproteobacteria</taxon>
        <taxon>Hyphomicrobiales</taxon>
        <taxon>Stappiaceae</taxon>
        <taxon>Pseudovibrio</taxon>
    </lineage>
</organism>